<evidence type="ECO:0000256" key="1">
    <source>
        <dbReference type="ARBA" id="ARBA00022737"/>
    </source>
</evidence>
<gene>
    <name evidence="3" type="ORF">Pyn_00087</name>
</gene>
<dbReference type="Gene3D" id="1.25.40.10">
    <property type="entry name" value="Tetratricopeptide repeat domain"/>
    <property type="match status" value="1"/>
</dbReference>
<dbReference type="InterPro" id="IPR011990">
    <property type="entry name" value="TPR-like_helical_dom_sf"/>
</dbReference>
<proteinExistence type="predicted"/>
<dbReference type="PANTHER" id="PTHR47926:SF460">
    <property type="entry name" value="OS01G0815900 PROTEIN"/>
    <property type="match status" value="1"/>
</dbReference>
<comment type="caution">
    <text evidence="3">The sequence shown here is derived from an EMBL/GenBank/DDBJ whole genome shotgun (WGS) entry which is preliminary data.</text>
</comment>
<accession>A0A314UK41</accession>
<dbReference type="Pfam" id="PF01535">
    <property type="entry name" value="PPR"/>
    <property type="match status" value="2"/>
</dbReference>
<dbReference type="AlphaFoldDB" id="A0A314UK41"/>
<evidence type="ECO:0000256" key="2">
    <source>
        <dbReference type="PROSITE-ProRule" id="PRU00708"/>
    </source>
</evidence>
<dbReference type="OrthoDB" id="185373at2759"/>
<name>A0A314UK41_PRUYE</name>
<dbReference type="PROSITE" id="PS51375">
    <property type="entry name" value="PPR"/>
    <property type="match status" value="1"/>
</dbReference>
<dbReference type="EMBL" id="PJQY01003382">
    <property type="protein sequence ID" value="PQM37887.1"/>
    <property type="molecule type" value="Genomic_DNA"/>
</dbReference>
<organism evidence="3 4">
    <name type="scientific">Prunus yedoensis var. nudiflora</name>
    <dbReference type="NCBI Taxonomy" id="2094558"/>
    <lineage>
        <taxon>Eukaryota</taxon>
        <taxon>Viridiplantae</taxon>
        <taxon>Streptophyta</taxon>
        <taxon>Embryophyta</taxon>
        <taxon>Tracheophyta</taxon>
        <taxon>Spermatophyta</taxon>
        <taxon>Magnoliopsida</taxon>
        <taxon>eudicotyledons</taxon>
        <taxon>Gunneridae</taxon>
        <taxon>Pentapetalae</taxon>
        <taxon>rosids</taxon>
        <taxon>fabids</taxon>
        <taxon>Rosales</taxon>
        <taxon>Rosaceae</taxon>
        <taxon>Amygdaloideae</taxon>
        <taxon>Amygdaleae</taxon>
        <taxon>Prunus</taxon>
    </lineage>
</organism>
<keyword evidence="1" id="KW-0677">Repeat</keyword>
<dbReference type="PANTHER" id="PTHR47926">
    <property type="entry name" value="PENTATRICOPEPTIDE REPEAT-CONTAINING PROTEIN"/>
    <property type="match status" value="1"/>
</dbReference>
<sequence length="146" mass="16471">MVNKDLVSWNAILSGYSQEGNRGLEAIFVFIEMVGEGMGTWETDTWLDNEIKTWKSCFNKEDAISLFNEMRLDGVYPNDVTFVGLISAISIRKLVEEGEMIHGFCIKTGFLSKHNVCNSLITVYAKFESMPDSIKGMLRTGCVKMH</sequence>
<evidence type="ECO:0000313" key="4">
    <source>
        <dbReference type="Proteomes" id="UP000250321"/>
    </source>
</evidence>
<dbReference type="Proteomes" id="UP000250321">
    <property type="component" value="Unassembled WGS sequence"/>
</dbReference>
<protein>
    <submittedName>
        <fullName evidence="3">Pentatricopeptide repeat-containing protein</fullName>
    </submittedName>
</protein>
<dbReference type="InterPro" id="IPR046960">
    <property type="entry name" value="PPR_At4g14850-like_plant"/>
</dbReference>
<dbReference type="InterPro" id="IPR002885">
    <property type="entry name" value="PPR_rpt"/>
</dbReference>
<feature type="repeat" description="PPR" evidence="2">
    <location>
        <begin position="5"/>
        <end position="40"/>
    </location>
</feature>
<dbReference type="STRING" id="2094558.A0A314UK41"/>
<evidence type="ECO:0000313" key="3">
    <source>
        <dbReference type="EMBL" id="PQM37887.1"/>
    </source>
</evidence>
<keyword evidence="4" id="KW-1185">Reference proteome</keyword>
<dbReference type="GO" id="GO:0003723">
    <property type="term" value="F:RNA binding"/>
    <property type="evidence" value="ECO:0007669"/>
    <property type="project" value="InterPro"/>
</dbReference>
<reference evidence="3 4" key="1">
    <citation type="submission" date="2018-02" db="EMBL/GenBank/DDBJ databases">
        <title>Draft genome of wild Prunus yedoensis var. nudiflora.</title>
        <authorList>
            <person name="Baek S."/>
            <person name="Kim J.-H."/>
            <person name="Choi K."/>
            <person name="Kim G.-B."/>
            <person name="Cho A."/>
            <person name="Jang H."/>
            <person name="Shin C.-H."/>
            <person name="Yu H.-J."/>
            <person name="Mun J.-H."/>
        </authorList>
    </citation>
    <scope>NUCLEOTIDE SEQUENCE [LARGE SCALE GENOMIC DNA]</scope>
    <source>
        <strain evidence="4">cv. Jeju island</strain>
        <tissue evidence="3">Leaf</tissue>
    </source>
</reference>
<dbReference type="GO" id="GO:0009451">
    <property type="term" value="P:RNA modification"/>
    <property type="evidence" value="ECO:0007669"/>
    <property type="project" value="InterPro"/>
</dbReference>